<accession>A0ABT1NDT0</accession>
<dbReference type="SUPFAM" id="SSF52540">
    <property type="entry name" value="P-loop containing nucleoside triphosphate hydrolases"/>
    <property type="match status" value="1"/>
</dbReference>
<dbReference type="InterPro" id="IPR004100">
    <property type="entry name" value="ATPase_F1/V1/A1_a/bsu_N"/>
</dbReference>
<dbReference type="NCBIfam" id="TIGR01026">
    <property type="entry name" value="fliI_yscN"/>
    <property type="match status" value="1"/>
</dbReference>
<keyword evidence="11" id="KW-0282">Flagellum</keyword>
<evidence type="ECO:0000256" key="2">
    <source>
        <dbReference type="ARBA" id="ARBA00022448"/>
    </source>
</evidence>
<keyword evidence="11" id="KW-0969">Cilium</keyword>
<dbReference type="InterPro" id="IPR003593">
    <property type="entry name" value="AAA+_ATPase"/>
</dbReference>
<dbReference type="PROSITE" id="PS00152">
    <property type="entry name" value="ATPASE_ALPHA_BETA"/>
    <property type="match status" value="1"/>
</dbReference>
<keyword evidence="7" id="KW-1278">Translocase</keyword>
<dbReference type="NCBIfam" id="TIGR03497">
    <property type="entry name" value="FliI_clade2"/>
    <property type="match status" value="1"/>
</dbReference>
<organism evidence="11 12">
    <name type="scientific">Lutispora saccharofermentans</name>
    <dbReference type="NCBI Taxonomy" id="3024236"/>
    <lineage>
        <taxon>Bacteria</taxon>
        <taxon>Bacillati</taxon>
        <taxon>Bacillota</taxon>
        <taxon>Clostridia</taxon>
        <taxon>Lutisporales</taxon>
        <taxon>Lutisporaceae</taxon>
        <taxon>Lutispora</taxon>
    </lineage>
</organism>
<evidence type="ECO:0000313" key="11">
    <source>
        <dbReference type="EMBL" id="MCQ1528001.1"/>
    </source>
</evidence>
<keyword evidence="3" id="KW-0963">Cytoplasm</keyword>
<proteinExistence type="predicted"/>
<dbReference type="InterPro" id="IPR000194">
    <property type="entry name" value="ATPase_F1/V1/A1_a/bsu_nucl-bd"/>
</dbReference>
<comment type="catalytic activity">
    <reaction evidence="9">
        <text>ATP + H2O + cellular proteinSide 1 = ADP + phosphate + cellular proteinSide 2.</text>
        <dbReference type="EC" id="7.4.2.8"/>
    </reaction>
</comment>
<name>A0ABT1NDT0_9FIRM</name>
<dbReference type="Pfam" id="PF02874">
    <property type="entry name" value="ATP-synt_ab_N"/>
    <property type="match status" value="1"/>
</dbReference>
<reference evidence="11 12" key="1">
    <citation type="submission" date="2021-10" db="EMBL/GenBank/DDBJ databases">
        <title>Lutispora strain m25 sp. nov., a thermophilic, non-spore-forming bacterium isolated from a lab-scale methanogenic bioreactor digesting anaerobic sludge.</title>
        <authorList>
            <person name="El Houari A."/>
            <person name="Mcdonald J."/>
        </authorList>
    </citation>
    <scope>NUCLEOTIDE SEQUENCE [LARGE SCALE GENOMIC DNA]</scope>
    <source>
        <strain evidence="12">m25</strain>
    </source>
</reference>
<evidence type="ECO:0000256" key="7">
    <source>
        <dbReference type="ARBA" id="ARBA00022967"/>
    </source>
</evidence>
<dbReference type="InterPro" id="IPR050053">
    <property type="entry name" value="ATPase_alpha/beta_chains"/>
</dbReference>
<keyword evidence="11" id="KW-0966">Cell projection</keyword>
<comment type="subcellular location">
    <subcellularLocation>
        <location evidence="1">Cytoplasm</location>
    </subcellularLocation>
</comment>
<keyword evidence="12" id="KW-1185">Reference proteome</keyword>
<evidence type="ECO:0000256" key="1">
    <source>
        <dbReference type="ARBA" id="ARBA00004496"/>
    </source>
</evidence>
<dbReference type="InterPro" id="IPR005714">
    <property type="entry name" value="ATPase_T3SS_FliI/YscN"/>
</dbReference>
<dbReference type="InterPro" id="IPR040627">
    <property type="entry name" value="T3SS_ATPase_C"/>
</dbReference>
<dbReference type="Pfam" id="PF00006">
    <property type="entry name" value="ATP-synt_ab"/>
    <property type="match status" value="1"/>
</dbReference>
<evidence type="ECO:0000256" key="6">
    <source>
        <dbReference type="ARBA" id="ARBA00022927"/>
    </source>
</evidence>
<dbReference type="Gene3D" id="3.40.50.12240">
    <property type="match status" value="1"/>
</dbReference>
<evidence type="ECO:0000256" key="5">
    <source>
        <dbReference type="ARBA" id="ARBA00022840"/>
    </source>
</evidence>
<dbReference type="InterPro" id="IPR027417">
    <property type="entry name" value="P-loop_NTPase"/>
</dbReference>
<evidence type="ECO:0000256" key="3">
    <source>
        <dbReference type="ARBA" id="ARBA00022490"/>
    </source>
</evidence>
<dbReference type="EMBL" id="JAJEKE010000001">
    <property type="protein sequence ID" value="MCQ1528001.1"/>
    <property type="molecule type" value="Genomic_DNA"/>
</dbReference>
<keyword evidence="5" id="KW-0067">ATP-binding</keyword>
<dbReference type="SMART" id="SM00382">
    <property type="entry name" value="AAA"/>
    <property type="match status" value="1"/>
</dbReference>
<dbReference type="InterPro" id="IPR020003">
    <property type="entry name" value="ATPase_a/bsu_AS"/>
</dbReference>
<dbReference type="PANTHER" id="PTHR15184">
    <property type="entry name" value="ATP SYNTHASE"/>
    <property type="match status" value="1"/>
</dbReference>
<protein>
    <submittedName>
        <fullName evidence="11">Flagellar protein export ATPase FliI</fullName>
    </submittedName>
</protein>
<keyword evidence="6" id="KW-0653">Protein transport</keyword>
<keyword evidence="4" id="KW-0547">Nucleotide-binding</keyword>
<evidence type="ECO:0000256" key="8">
    <source>
        <dbReference type="ARBA" id="ARBA00023065"/>
    </source>
</evidence>
<dbReference type="Proteomes" id="UP001651880">
    <property type="component" value="Unassembled WGS sequence"/>
</dbReference>
<evidence type="ECO:0000259" key="10">
    <source>
        <dbReference type="SMART" id="SM00382"/>
    </source>
</evidence>
<keyword evidence="2" id="KW-0813">Transport</keyword>
<feature type="domain" description="AAA+ ATPase" evidence="10">
    <location>
        <begin position="159"/>
        <end position="340"/>
    </location>
</feature>
<dbReference type="CDD" id="cd01136">
    <property type="entry name" value="ATPase_flagellum-secretory_path_III"/>
    <property type="match status" value="1"/>
</dbReference>
<gene>
    <name evidence="11" type="primary">fliI</name>
    <name evidence="11" type="ORF">LJD61_00350</name>
</gene>
<dbReference type="InterPro" id="IPR022425">
    <property type="entry name" value="FliI_clade2"/>
</dbReference>
<dbReference type="PANTHER" id="PTHR15184:SF9">
    <property type="entry name" value="SPI-1 TYPE 3 SECRETION SYSTEM ATPASE"/>
    <property type="match status" value="1"/>
</dbReference>
<dbReference type="Pfam" id="PF18269">
    <property type="entry name" value="T3SS_ATPase_C"/>
    <property type="match status" value="1"/>
</dbReference>
<evidence type="ECO:0000256" key="4">
    <source>
        <dbReference type="ARBA" id="ARBA00022741"/>
    </source>
</evidence>
<keyword evidence="8" id="KW-0406">Ion transport</keyword>
<dbReference type="RefSeq" id="WP_255225988.1">
    <property type="nucleotide sequence ID" value="NZ_JAJEKE010000001.1"/>
</dbReference>
<evidence type="ECO:0000256" key="9">
    <source>
        <dbReference type="ARBA" id="ARBA00034006"/>
    </source>
</evidence>
<dbReference type="CDD" id="cd18117">
    <property type="entry name" value="ATP-synt_flagellum-secretory_path_III_N"/>
    <property type="match status" value="1"/>
</dbReference>
<evidence type="ECO:0000313" key="12">
    <source>
        <dbReference type="Proteomes" id="UP001651880"/>
    </source>
</evidence>
<comment type="caution">
    <text evidence="11">The sequence shown here is derived from an EMBL/GenBank/DDBJ whole genome shotgun (WGS) entry which is preliminary data.</text>
</comment>
<sequence length="437" mass="47144">MTKLDLSKYKKIIETKDFVRYSGRVSQVIGLTIESIGPAVNLNELCEIINIKDNCPVLAEVVGFKGNIVSLMPLGSLDGIGPGSQVVATGKSMHVPVGNGLLGRILDGLGQPIDGKGTIGTSTLYPIYNDPPDPLQRKMIKTPLASGIKAIDGLLTIGKGQRVGIFAGSGVGKSTLVGMLARNTTADINVICLIGERGREVNEFIENDLQKDGLQRSVVVVATSDQPALIRLKAAYVATTIAEYFRNQGKDVMLMMDSLTRFAMAQREVGLSIGEPPVSRGFTPSVFSVLPKLLERTGTSSKGSITAFYSVLVDGDDMNEPITDTVRGILDGHIVLSRALASKNHYPSIDVLGSISRLMPNIISDRHKELASEVKRILSIYKDSEDLINIGAYQKGSNKKIDHAIEKIDGINQFLIQPTQENVGFETSIDMMESIIC</sequence>